<keyword evidence="3" id="KW-1185">Reference proteome</keyword>
<feature type="region of interest" description="Disordered" evidence="1">
    <location>
        <begin position="15"/>
        <end position="63"/>
    </location>
</feature>
<accession>A0A6A6AYD7</accession>
<dbReference type="Proteomes" id="UP000799438">
    <property type="component" value="Unassembled WGS sequence"/>
</dbReference>
<sequence length="63" mass="6813">MPGLYQAQSIAGYIQDQPTSSPPSFFPAVMYPTTPLPPRMWDRQGPPSAVADGKSSHNPQPSQ</sequence>
<dbReference type="RefSeq" id="XP_033391703.1">
    <property type="nucleotide sequence ID" value="XM_033541442.1"/>
</dbReference>
<evidence type="ECO:0000313" key="3">
    <source>
        <dbReference type="Proteomes" id="UP000799438"/>
    </source>
</evidence>
<evidence type="ECO:0000256" key="1">
    <source>
        <dbReference type="SAM" id="MobiDB-lite"/>
    </source>
</evidence>
<organism evidence="2 3">
    <name type="scientific">Aplosporella prunicola CBS 121167</name>
    <dbReference type="NCBI Taxonomy" id="1176127"/>
    <lineage>
        <taxon>Eukaryota</taxon>
        <taxon>Fungi</taxon>
        <taxon>Dikarya</taxon>
        <taxon>Ascomycota</taxon>
        <taxon>Pezizomycotina</taxon>
        <taxon>Dothideomycetes</taxon>
        <taxon>Dothideomycetes incertae sedis</taxon>
        <taxon>Botryosphaeriales</taxon>
        <taxon>Aplosporellaceae</taxon>
        <taxon>Aplosporella</taxon>
    </lineage>
</organism>
<dbReference type="EMBL" id="ML995540">
    <property type="protein sequence ID" value="KAF2135985.1"/>
    <property type="molecule type" value="Genomic_DNA"/>
</dbReference>
<gene>
    <name evidence="2" type="ORF">K452DRAFT_292786</name>
</gene>
<dbReference type="AlphaFoldDB" id="A0A6A6AYD7"/>
<reference evidence="2" key="1">
    <citation type="journal article" date="2020" name="Stud. Mycol.">
        <title>101 Dothideomycetes genomes: a test case for predicting lifestyles and emergence of pathogens.</title>
        <authorList>
            <person name="Haridas S."/>
            <person name="Albert R."/>
            <person name="Binder M."/>
            <person name="Bloem J."/>
            <person name="Labutti K."/>
            <person name="Salamov A."/>
            <person name="Andreopoulos B."/>
            <person name="Baker S."/>
            <person name="Barry K."/>
            <person name="Bills G."/>
            <person name="Bluhm B."/>
            <person name="Cannon C."/>
            <person name="Castanera R."/>
            <person name="Culley D."/>
            <person name="Daum C."/>
            <person name="Ezra D."/>
            <person name="Gonzalez J."/>
            <person name="Henrissat B."/>
            <person name="Kuo A."/>
            <person name="Liang C."/>
            <person name="Lipzen A."/>
            <person name="Lutzoni F."/>
            <person name="Magnuson J."/>
            <person name="Mondo S."/>
            <person name="Nolan M."/>
            <person name="Ohm R."/>
            <person name="Pangilinan J."/>
            <person name="Park H.-J."/>
            <person name="Ramirez L."/>
            <person name="Alfaro M."/>
            <person name="Sun H."/>
            <person name="Tritt A."/>
            <person name="Yoshinaga Y."/>
            <person name="Zwiers L.-H."/>
            <person name="Turgeon B."/>
            <person name="Goodwin S."/>
            <person name="Spatafora J."/>
            <person name="Crous P."/>
            <person name="Grigoriev I."/>
        </authorList>
    </citation>
    <scope>NUCLEOTIDE SEQUENCE</scope>
    <source>
        <strain evidence="2">CBS 121167</strain>
    </source>
</reference>
<dbReference type="GeneID" id="54298938"/>
<evidence type="ECO:0000313" key="2">
    <source>
        <dbReference type="EMBL" id="KAF2135985.1"/>
    </source>
</evidence>
<name>A0A6A6AYD7_9PEZI</name>
<proteinExistence type="predicted"/>
<protein>
    <submittedName>
        <fullName evidence="2">Uncharacterized protein</fullName>
    </submittedName>
</protein>